<dbReference type="CDD" id="cd07129">
    <property type="entry name" value="ALDH_KGSADH"/>
    <property type="match status" value="1"/>
</dbReference>
<dbReference type="GO" id="GO:0047533">
    <property type="term" value="F:2,5-dioxovalerate dehydrogenase (NADP+) activity"/>
    <property type="evidence" value="ECO:0007669"/>
    <property type="project" value="UniProtKB-EC"/>
</dbReference>
<feature type="domain" description="Aldehyde dehydrogenase" evidence="2">
    <location>
        <begin position="32"/>
        <end position="458"/>
    </location>
</feature>
<name>A0A1C7D7A6_9SPHN</name>
<dbReference type="Pfam" id="PF00171">
    <property type="entry name" value="Aldedh"/>
    <property type="match status" value="1"/>
</dbReference>
<sequence>MELQARNLIGAASVQGEGEAFTAFDTGRGEERTPQYRSATSELLEQACAGAHQAARVFADSDRALRARLLETIAANLGNMEDAIVVHATSETGLPEARIRGELARTISQLRLFSGVLTDGAYLDIRVDDALPDRAPPRPDLRVINRPLGPVAVFGASNFPLAFSVAGGDTASALAAGCPVVVKAHPAHPATSELAGRAIQQAVAECGLPGGVFSLLFEAGIEIGQALVADERIRAVGFTGSRKGGLALMQIAQSRTEPIPVYAEMSAINPVVLMPGALAERGADIGQAFAAAQTNGAGQFCTNPGLVVALEGEGVTRFIEGVAQAYAAMEPAPMLTRGIHAAYCEGLSRMADHAGVRIAAQAPEGAQFTSRPTLLQTNAETFLGDDALSHELFGAASLLVMCRNEAELHRVLHSLEGQLTGAVHVADSDLDAARAVARILEETTGRVIFNGFGTGVEVADAIIHGGPFPATSDGRTTSVGSLAIARFLRPICYQGVPQSLLPADLQDAALARLPHRRNGKMLLPE</sequence>
<dbReference type="PATRIC" id="fig|645517.4.peg.1013"/>
<dbReference type="AlphaFoldDB" id="A0A1C7D7A6"/>
<evidence type="ECO:0000256" key="1">
    <source>
        <dbReference type="ARBA" id="ARBA00023002"/>
    </source>
</evidence>
<dbReference type="OrthoDB" id="9770537at2"/>
<dbReference type="InterPro" id="IPR044151">
    <property type="entry name" value="ALDH_KGSADH"/>
</dbReference>
<dbReference type="Proteomes" id="UP000092698">
    <property type="component" value="Chromosome"/>
</dbReference>
<dbReference type="PANTHER" id="PTHR43353:SF3">
    <property type="entry name" value="ALDEHYDE DEHYDROGENASE-RELATED"/>
    <property type="match status" value="1"/>
</dbReference>
<dbReference type="InterPro" id="IPR050740">
    <property type="entry name" value="Aldehyde_DH_Superfamily"/>
</dbReference>
<dbReference type="STRING" id="645517.A6F65_01019"/>
<protein>
    <submittedName>
        <fullName evidence="3">Alpha-ketoglutaric semialdehyde dehydrogenase</fullName>
        <ecNumber evidence="3">1.2.1.26</ecNumber>
    </submittedName>
</protein>
<dbReference type="InterPro" id="IPR016162">
    <property type="entry name" value="Ald_DH_N"/>
</dbReference>
<gene>
    <name evidence="3" type="ORF">A6F65_01019</name>
</gene>
<dbReference type="EC" id="1.2.1.26" evidence="3"/>
<dbReference type="InterPro" id="IPR016161">
    <property type="entry name" value="Ald_DH/histidinol_DH"/>
</dbReference>
<dbReference type="InterPro" id="IPR015590">
    <property type="entry name" value="Aldehyde_DH_dom"/>
</dbReference>
<dbReference type="PANTHER" id="PTHR43353">
    <property type="entry name" value="SUCCINATE-SEMIALDEHYDE DEHYDROGENASE, MITOCHONDRIAL"/>
    <property type="match status" value="1"/>
</dbReference>
<dbReference type="KEGG" id="anh:A6F65_01019"/>
<dbReference type="InterPro" id="IPR016163">
    <property type="entry name" value="Ald_DH_C"/>
</dbReference>
<dbReference type="RefSeq" id="WP_067786491.1">
    <property type="nucleotide sequence ID" value="NZ_CP016545.1"/>
</dbReference>
<evidence type="ECO:0000259" key="2">
    <source>
        <dbReference type="Pfam" id="PF00171"/>
    </source>
</evidence>
<dbReference type="EMBL" id="CP016545">
    <property type="protein sequence ID" value="ANU07328.1"/>
    <property type="molecule type" value="Genomic_DNA"/>
</dbReference>
<keyword evidence="1 3" id="KW-0560">Oxidoreductase</keyword>
<reference evidence="3 4" key="1">
    <citation type="submission" date="2016-07" db="EMBL/GenBank/DDBJ databases">
        <title>Complete genome sequence of Altererythrobacter namhicola JCM 16345T, containing esterase-encoding genes.</title>
        <authorList>
            <person name="Cheng H."/>
            <person name="Wu Y.-H."/>
            <person name="Jian S.-L."/>
            <person name="Huo Y.-Y."/>
            <person name="Wang C.-S."/>
            <person name="Xu X.-W."/>
        </authorList>
    </citation>
    <scope>NUCLEOTIDE SEQUENCE [LARGE SCALE GENOMIC DNA]</scope>
    <source>
        <strain evidence="3 4">JCM 16345</strain>
    </source>
</reference>
<proteinExistence type="predicted"/>
<evidence type="ECO:0000313" key="4">
    <source>
        <dbReference type="Proteomes" id="UP000092698"/>
    </source>
</evidence>
<evidence type="ECO:0000313" key="3">
    <source>
        <dbReference type="EMBL" id="ANU07328.1"/>
    </source>
</evidence>
<keyword evidence="4" id="KW-1185">Reference proteome</keyword>
<dbReference type="Gene3D" id="3.40.309.10">
    <property type="entry name" value="Aldehyde Dehydrogenase, Chain A, domain 2"/>
    <property type="match status" value="1"/>
</dbReference>
<organism evidence="3 4">
    <name type="scientific">Paraurantiacibacter namhicola</name>
    <dbReference type="NCBI Taxonomy" id="645517"/>
    <lineage>
        <taxon>Bacteria</taxon>
        <taxon>Pseudomonadati</taxon>
        <taxon>Pseudomonadota</taxon>
        <taxon>Alphaproteobacteria</taxon>
        <taxon>Sphingomonadales</taxon>
        <taxon>Erythrobacteraceae</taxon>
        <taxon>Paraurantiacibacter</taxon>
    </lineage>
</organism>
<accession>A0A1C7D7A6</accession>
<dbReference type="SUPFAM" id="SSF53720">
    <property type="entry name" value="ALDH-like"/>
    <property type="match status" value="1"/>
</dbReference>
<dbReference type="Gene3D" id="3.40.605.10">
    <property type="entry name" value="Aldehyde Dehydrogenase, Chain A, domain 1"/>
    <property type="match status" value="1"/>
</dbReference>